<evidence type="ECO:0000256" key="1">
    <source>
        <dbReference type="SAM" id="MobiDB-lite"/>
    </source>
</evidence>
<comment type="caution">
    <text evidence="3">The sequence shown here is derived from an EMBL/GenBank/DDBJ whole genome shotgun (WGS) entry which is preliminary data.</text>
</comment>
<keyword evidence="2" id="KW-1133">Transmembrane helix</keyword>
<evidence type="ECO:0000256" key="2">
    <source>
        <dbReference type="SAM" id="Phobius"/>
    </source>
</evidence>
<keyword evidence="2" id="KW-0472">Membrane</keyword>
<evidence type="ECO:0000313" key="3">
    <source>
        <dbReference type="EMBL" id="KAK1750467.1"/>
    </source>
</evidence>
<accession>A0AAJ0B2P6</accession>
<dbReference type="PANTHER" id="PTHR35043:SF9">
    <property type="match status" value="1"/>
</dbReference>
<dbReference type="EMBL" id="MU839847">
    <property type="protein sequence ID" value="KAK1750467.1"/>
    <property type="molecule type" value="Genomic_DNA"/>
</dbReference>
<feature type="region of interest" description="Disordered" evidence="1">
    <location>
        <begin position="96"/>
        <end position="154"/>
    </location>
</feature>
<feature type="transmembrane region" description="Helical" evidence="2">
    <location>
        <begin position="580"/>
        <end position="603"/>
    </location>
</feature>
<dbReference type="AlphaFoldDB" id="A0AAJ0B2P6"/>
<organism evidence="3 4">
    <name type="scientific">Echria macrotheca</name>
    <dbReference type="NCBI Taxonomy" id="438768"/>
    <lineage>
        <taxon>Eukaryota</taxon>
        <taxon>Fungi</taxon>
        <taxon>Dikarya</taxon>
        <taxon>Ascomycota</taxon>
        <taxon>Pezizomycotina</taxon>
        <taxon>Sordariomycetes</taxon>
        <taxon>Sordariomycetidae</taxon>
        <taxon>Sordariales</taxon>
        <taxon>Schizotheciaceae</taxon>
        <taxon>Echria</taxon>
    </lineage>
</organism>
<feature type="compositionally biased region" description="Low complexity" evidence="1">
    <location>
        <begin position="128"/>
        <end position="149"/>
    </location>
</feature>
<evidence type="ECO:0000313" key="4">
    <source>
        <dbReference type="Proteomes" id="UP001239445"/>
    </source>
</evidence>
<dbReference type="Proteomes" id="UP001239445">
    <property type="component" value="Unassembled WGS sequence"/>
</dbReference>
<feature type="transmembrane region" description="Helical" evidence="2">
    <location>
        <begin position="505"/>
        <end position="526"/>
    </location>
</feature>
<feature type="compositionally biased region" description="Basic and acidic residues" evidence="1">
    <location>
        <begin position="96"/>
        <end position="109"/>
    </location>
</feature>
<feature type="transmembrane region" description="Helical" evidence="2">
    <location>
        <begin position="471"/>
        <end position="493"/>
    </location>
</feature>
<name>A0AAJ0B2P6_9PEZI</name>
<keyword evidence="4" id="KW-1185">Reference proteome</keyword>
<feature type="compositionally biased region" description="Polar residues" evidence="1">
    <location>
        <begin position="112"/>
        <end position="124"/>
    </location>
</feature>
<dbReference type="PANTHER" id="PTHR35043">
    <property type="entry name" value="TRANSCRIPTION FACTOR DOMAIN-CONTAINING PROTEIN"/>
    <property type="match status" value="1"/>
</dbReference>
<reference evidence="3" key="1">
    <citation type="submission" date="2023-06" db="EMBL/GenBank/DDBJ databases">
        <title>Genome-scale phylogeny and comparative genomics of the fungal order Sordariales.</title>
        <authorList>
            <consortium name="Lawrence Berkeley National Laboratory"/>
            <person name="Hensen N."/>
            <person name="Bonometti L."/>
            <person name="Westerberg I."/>
            <person name="Brannstrom I.O."/>
            <person name="Guillou S."/>
            <person name="Cros-Aarteil S."/>
            <person name="Calhoun S."/>
            <person name="Haridas S."/>
            <person name="Kuo A."/>
            <person name="Mondo S."/>
            <person name="Pangilinan J."/>
            <person name="Riley R."/>
            <person name="Labutti K."/>
            <person name="Andreopoulos B."/>
            <person name="Lipzen A."/>
            <person name="Chen C."/>
            <person name="Yanf M."/>
            <person name="Daum C."/>
            <person name="Ng V."/>
            <person name="Clum A."/>
            <person name="Steindorff A."/>
            <person name="Ohm R."/>
            <person name="Martin F."/>
            <person name="Silar P."/>
            <person name="Natvig D."/>
            <person name="Lalanne C."/>
            <person name="Gautier V."/>
            <person name="Ament-Velasquez S.L."/>
            <person name="Kruys A."/>
            <person name="Hutchinson M.I."/>
            <person name="Powell A.J."/>
            <person name="Barry K."/>
            <person name="Miller A.N."/>
            <person name="Grigoriev I.V."/>
            <person name="Debuchy R."/>
            <person name="Gladieux P."/>
            <person name="Thoren M.H."/>
            <person name="Johannesson H."/>
        </authorList>
    </citation>
    <scope>NUCLEOTIDE SEQUENCE</scope>
    <source>
        <strain evidence="3">PSN4</strain>
    </source>
</reference>
<gene>
    <name evidence="3" type="ORF">QBC47DRAFT_365350</name>
</gene>
<proteinExistence type="predicted"/>
<protein>
    <submittedName>
        <fullName evidence="3">Uncharacterized protein</fullName>
    </submittedName>
</protein>
<sequence>MILCLWTAVHLNIPEYHNHSYKYLPRWQTLRKTLWLLLGLFAPEIVTWTAFEQHREAKLIYDRVRKALGEKPLCTNKSKSFRQWLGLKGKEATDVEQDLGHEDRSKDASPGDGQTTSPSDATSDARSKSTAPEASSSSPSGSSEASPPATRERKHKWMMTHSYYALMGGFAFGSREIGDGRDFLPGGRKRVTLSGHGLILLLEIAPHLLPDISVAQIEDKSKANQLAKFIVTLQALWFAAQFISRVALGMTVSLLELNTFAHAICALIAYSLWWHKPLDVEEPTLIDGRDADIICAGLCTGSTLDAVFPAKNSRRSYLKSYVANPEQGHDGILRGRILTSATCLSRFQVEFPEDFGTSAFHVDSESRKRLVLFAGPRYACSFMFQVGQNNFYLPYRNHRLLSWGIPGEHSVLSPGDDYLELSAADILRLRMARQCYTKYPSVANDGKVTPWLTDRAENWPNSGSRYTSTHVGAFVLTFFIAGLAYGGLHLLAWDPPVQTAAETTFWRVSGLSIIVYGAILVILALCSELDDYDLVLRLPWLERWFRPVTVIWHGFDRLLDRTCRPLKVYAQTVLGLMSKLVVYGMGCIAILATLLYVISRIYLVVESCISVAHLPESVFETPKWTKYLPHLG</sequence>
<keyword evidence="2" id="KW-0812">Transmembrane</keyword>